<comment type="caution">
    <text evidence="2">The sequence shown here is derived from an EMBL/GenBank/DDBJ whole genome shotgun (WGS) entry which is preliminary data.</text>
</comment>
<keyword evidence="1" id="KW-1133">Transmembrane helix</keyword>
<name>A0A9D4DF45_DREPO</name>
<gene>
    <name evidence="2" type="ORF">DPMN_182607</name>
</gene>
<dbReference type="EMBL" id="JAIWYP010000010">
    <property type="protein sequence ID" value="KAH3748169.1"/>
    <property type="molecule type" value="Genomic_DNA"/>
</dbReference>
<dbReference type="Proteomes" id="UP000828390">
    <property type="component" value="Unassembled WGS sequence"/>
</dbReference>
<keyword evidence="1" id="KW-0812">Transmembrane</keyword>
<sequence>MLHGLFLQIATQLLHLGLSLLVELNLGGCLTTLLIKGLGQFFQFPGEVVLRFLGLSPGLPFSLELFFEFFNAGLEIPDLFLELSYKALLLFQFLAQVLNLGLLSGAQKNSIISCLHLMKHYVEIRPCLYFICQK</sequence>
<feature type="transmembrane region" description="Helical" evidence="1">
    <location>
        <begin position="12"/>
        <end position="36"/>
    </location>
</feature>
<protein>
    <submittedName>
        <fullName evidence="2">Uncharacterized protein</fullName>
    </submittedName>
</protein>
<reference evidence="2" key="1">
    <citation type="journal article" date="2019" name="bioRxiv">
        <title>The Genome of the Zebra Mussel, Dreissena polymorpha: A Resource for Invasive Species Research.</title>
        <authorList>
            <person name="McCartney M.A."/>
            <person name="Auch B."/>
            <person name="Kono T."/>
            <person name="Mallez S."/>
            <person name="Zhang Y."/>
            <person name="Obille A."/>
            <person name="Becker A."/>
            <person name="Abrahante J.E."/>
            <person name="Garbe J."/>
            <person name="Badalamenti J.P."/>
            <person name="Herman A."/>
            <person name="Mangelson H."/>
            <person name="Liachko I."/>
            <person name="Sullivan S."/>
            <person name="Sone E.D."/>
            <person name="Koren S."/>
            <person name="Silverstein K.A.T."/>
            <person name="Beckman K.B."/>
            <person name="Gohl D.M."/>
        </authorList>
    </citation>
    <scope>NUCLEOTIDE SEQUENCE</scope>
    <source>
        <strain evidence="2">Duluth1</strain>
        <tissue evidence="2">Whole animal</tissue>
    </source>
</reference>
<evidence type="ECO:0000256" key="1">
    <source>
        <dbReference type="SAM" id="Phobius"/>
    </source>
</evidence>
<accession>A0A9D4DF45</accession>
<reference evidence="2" key="2">
    <citation type="submission" date="2020-11" db="EMBL/GenBank/DDBJ databases">
        <authorList>
            <person name="McCartney M.A."/>
            <person name="Auch B."/>
            <person name="Kono T."/>
            <person name="Mallez S."/>
            <person name="Becker A."/>
            <person name="Gohl D.M."/>
            <person name="Silverstein K.A.T."/>
            <person name="Koren S."/>
            <person name="Bechman K.B."/>
            <person name="Herman A."/>
            <person name="Abrahante J.E."/>
            <person name="Garbe J."/>
        </authorList>
    </citation>
    <scope>NUCLEOTIDE SEQUENCE</scope>
    <source>
        <strain evidence="2">Duluth1</strain>
        <tissue evidence="2">Whole animal</tissue>
    </source>
</reference>
<organism evidence="2 3">
    <name type="scientific">Dreissena polymorpha</name>
    <name type="common">Zebra mussel</name>
    <name type="synonym">Mytilus polymorpha</name>
    <dbReference type="NCBI Taxonomy" id="45954"/>
    <lineage>
        <taxon>Eukaryota</taxon>
        <taxon>Metazoa</taxon>
        <taxon>Spiralia</taxon>
        <taxon>Lophotrochozoa</taxon>
        <taxon>Mollusca</taxon>
        <taxon>Bivalvia</taxon>
        <taxon>Autobranchia</taxon>
        <taxon>Heteroconchia</taxon>
        <taxon>Euheterodonta</taxon>
        <taxon>Imparidentia</taxon>
        <taxon>Neoheterodontei</taxon>
        <taxon>Myida</taxon>
        <taxon>Dreissenoidea</taxon>
        <taxon>Dreissenidae</taxon>
        <taxon>Dreissena</taxon>
    </lineage>
</organism>
<evidence type="ECO:0000313" key="3">
    <source>
        <dbReference type="Proteomes" id="UP000828390"/>
    </source>
</evidence>
<evidence type="ECO:0000313" key="2">
    <source>
        <dbReference type="EMBL" id="KAH3748169.1"/>
    </source>
</evidence>
<keyword evidence="3" id="KW-1185">Reference proteome</keyword>
<keyword evidence="1" id="KW-0472">Membrane</keyword>
<dbReference type="AlphaFoldDB" id="A0A9D4DF45"/>
<proteinExistence type="predicted"/>